<evidence type="ECO:0000256" key="3">
    <source>
        <dbReference type="ARBA" id="ARBA00013260"/>
    </source>
</evidence>
<evidence type="ECO:0000313" key="11">
    <source>
        <dbReference type="Proteomes" id="UP000000641"/>
    </source>
</evidence>
<name>A1RY06_THEPD</name>
<dbReference type="RefSeq" id="WP_011752351.1">
    <property type="nucleotide sequence ID" value="NC_008698.1"/>
</dbReference>
<dbReference type="FunFam" id="3.40.1490.10:FF:000001">
    <property type="entry name" value="Peptidyl-tRNA hydrolase 2"/>
    <property type="match status" value="1"/>
</dbReference>
<dbReference type="OrthoDB" id="6075at2157"/>
<dbReference type="EMBL" id="CP000505">
    <property type="protein sequence ID" value="ABL78086.1"/>
    <property type="molecule type" value="Genomic_DNA"/>
</dbReference>
<proteinExistence type="inferred from homology"/>
<evidence type="ECO:0000313" key="10">
    <source>
        <dbReference type="EMBL" id="ABL78086.1"/>
    </source>
</evidence>
<dbReference type="KEGG" id="tpe:Tpen_0684"/>
<dbReference type="CDD" id="cd02430">
    <property type="entry name" value="PTH2"/>
    <property type="match status" value="1"/>
</dbReference>
<dbReference type="NCBIfam" id="NF003314">
    <property type="entry name" value="PRK04322.1"/>
    <property type="match status" value="1"/>
</dbReference>
<evidence type="ECO:0000256" key="7">
    <source>
        <dbReference type="ARBA" id="ARBA00048707"/>
    </source>
</evidence>
<evidence type="ECO:0000256" key="6">
    <source>
        <dbReference type="ARBA" id="ARBA00038050"/>
    </source>
</evidence>
<comment type="subcellular location">
    <subcellularLocation>
        <location evidence="2 9">Cytoplasm</location>
    </subcellularLocation>
</comment>
<dbReference type="NCBIfam" id="TIGR00283">
    <property type="entry name" value="arch_pth2"/>
    <property type="match status" value="1"/>
</dbReference>
<dbReference type="PANTHER" id="PTHR12649">
    <property type="entry name" value="PEPTIDYL-TRNA HYDROLASE 2"/>
    <property type="match status" value="1"/>
</dbReference>
<dbReference type="GO" id="GO:0006412">
    <property type="term" value="P:translation"/>
    <property type="evidence" value="ECO:0007669"/>
    <property type="project" value="UniProtKB-UniRule"/>
</dbReference>
<dbReference type="SUPFAM" id="SSF102462">
    <property type="entry name" value="Peptidyl-tRNA hydrolase II"/>
    <property type="match status" value="1"/>
</dbReference>
<comment type="catalytic activity">
    <reaction evidence="7 9">
        <text>an N-acyl-L-alpha-aminoacyl-tRNA + H2O = an N-acyl-L-amino acid + a tRNA + H(+)</text>
        <dbReference type="Rhea" id="RHEA:54448"/>
        <dbReference type="Rhea" id="RHEA-COMP:10123"/>
        <dbReference type="Rhea" id="RHEA-COMP:13883"/>
        <dbReference type="ChEBI" id="CHEBI:15377"/>
        <dbReference type="ChEBI" id="CHEBI:15378"/>
        <dbReference type="ChEBI" id="CHEBI:59874"/>
        <dbReference type="ChEBI" id="CHEBI:78442"/>
        <dbReference type="ChEBI" id="CHEBI:138191"/>
        <dbReference type="EC" id="3.1.1.29"/>
    </reaction>
</comment>
<dbReference type="HAMAP" id="MF_00628">
    <property type="entry name" value="Pept_tRNA_hydro_arch"/>
    <property type="match status" value="1"/>
</dbReference>
<dbReference type="eggNOG" id="arCOG04228">
    <property type="taxonomic scope" value="Archaea"/>
</dbReference>
<evidence type="ECO:0000256" key="4">
    <source>
        <dbReference type="ARBA" id="ARBA00022490"/>
    </source>
</evidence>
<dbReference type="PANTHER" id="PTHR12649:SF11">
    <property type="entry name" value="PEPTIDYL-TRNA HYDROLASE 2, MITOCHONDRIAL"/>
    <property type="match status" value="1"/>
</dbReference>
<gene>
    <name evidence="9" type="primary">pth</name>
    <name evidence="10" type="ordered locus">Tpen_0684</name>
</gene>
<dbReference type="STRING" id="368408.Tpen_0684"/>
<dbReference type="GO" id="GO:0004045">
    <property type="term" value="F:peptidyl-tRNA hydrolase activity"/>
    <property type="evidence" value="ECO:0007669"/>
    <property type="project" value="UniProtKB-UniRule"/>
</dbReference>
<organism evidence="10 11">
    <name type="scientific">Thermofilum pendens (strain DSM 2475 / Hrk 5)</name>
    <dbReference type="NCBI Taxonomy" id="368408"/>
    <lineage>
        <taxon>Archaea</taxon>
        <taxon>Thermoproteota</taxon>
        <taxon>Thermoprotei</taxon>
        <taxon>Thermofilales</taxon>
        <taxon>Thermofilaceae</taxon>
        <taxon>Thermofilum</taxon>
    </lineage>
</organism>
<evidence type="ECO:0000256" key="5">
    <source>
        <dbReference type="ARBA" id="ARBA00022801"/>
    </source>
</evidence>
<comment type="similarity">
    <text evidence="6 9">Belongs to the PTH2 family.</text>
</comment>
<dbReference type="InterPro" id="IPR034759">
    <property type="entry name" value="Pept_tRNA_hydro_arch"/>
</dbReference>
<dbReference type="InterPro" id="IPR023476">
    <property type="entry name" value="Pep_tRNA_hydro_II_dom_sf"/>
</dbReference>
<keyword evidence="5 9" id="KW-0378">Hydrolase</keyword>
<evidence type="ECO:0000256" key="8">
    <source>
        <dbReference type="ARBA" id="ARBA00050038"/>
    </source>
</evidence>
<dbReference type="EnsemblBacteria" id="ABL78086">
    <property type="protein sequence ID" value="ABL78086"/>
    <property type="gene ID" value="Tpen_0684"/>
</dbReference>
<accession>A1RY06</accession>
<evidence type="ECO:0000256" key="2">
    <source>
        <dbReference type="ARBA" id="ARBA00004496"/>
    </source>
</evidence>
<dbReference type="Pfam" id="PF01981">
    <property type="entry name" value="PTH2"/>
    <property type="match status" value="1"/>
</dbReference>
<evidence type="ECO:0000256" key="1">
    <source>
        <dbReference type="ARBA" id="ARBA00003043"/>
    </source>
</evidence>
<dbReference type="EC" id="3.1.1.29" evidence="3 9"/>
<keyword evidence="4 9" id="KW-0963">Cytoplasm</keyword>
<dbReference type="GO" id="GO:0005829">
    <property type="term" value="C:cytosol"/>
    <property type="evidence" value="ECO:0007669"/>
    <property type="project" value="TreeGrafter"/>
</dbReference>
<keyword evidence="11" id="KW-1185">Reference proteome</keyword>
<protein>
    <recommendedName>
        <fullName evidence="8 9">Peptidyl-tRNA hydrolase</fullName>
        <shortName evidence="9">PTH</shortName>
        <ecNumber evidence="3 9">3.1.1.29</ecNumber>
    </recommendedName>
</protein>
<dbReference type="HOGENOM" id="CLU_073661_2_2_2"/>
<dbReference type="Proteomes" id="UP000000641">
    <property type="component" value="Chromosome"/>
</dbReference>
<dbReference type="InterPro" id="IPR002833">
    <property type="entry name" value="PTH2"/>
</dbReference>
<sequence>MGSLKQVIVLRRDLDMGKGKMVAQGCHASVSAVLETLKRNREIVERWVEEGQRKIVVRVDSEEELLSVYRKALELGLVAVLVEDKGLTQLPPGTPTAVGIGPADEEIIDKVTGHLKLL</sequence>
<comment type="function">
    <text evidence="1 9">The natural substrate for this enzyme may be peptidyl-tRNAs which drop off the ribosome during protein synthesis.</text>
</comment>
<dbReference type="GeneID" id="4601884"/>
<dbReference type="AlphaFoldDB" id="A1RY06"/>
<reference evidence="11" key="1">
    <citation type="journal article" date="2008" name="J. Bacteriol.">
        <title>Genome sequence of Thermofilum pendens reveals an exceptional loss of biosynthetic pathways without genome reduction.</title>
        <authorList>
            <person name="Anderson I."/>
            <person name="Rodriguez J."/>
            <person name="Susanti D."/>
            <person name="Porat I."/>
            <person name="Reich C."/>
            <person name="Ulrich L.E."/>
            <person name="Elkins J.G."/>
            <person name="Mavromatis K."/>
            <person name="Lykidis A."/>
            <person name="Kim E."/>
            <person name="Thompson L.S."/>
            <person name="Nolan M."/>
            <person name="Land M."/>
            <person name="Copeland A."/>
            <person name="Lapidus A."/>
            <person name="Lucas S."/>
            <person name="Detter C."/>
            <person name="Zhulin I.B."/>
            <person name="Olsen G.J."/>
            <person name="Whitman W."/>
            <person name="Mukhopadhyay B."/>
            <person name="Bristow J."/>
            <person name="Kyrpides N."/>
        </authorList>
    </citation>
    <scope>NUCLEOTIDE SEQUENCE [LARGE SCALE GENOMIC DNA]</scope>
    <source>
        <strain evidence="11">DSM 2475 / Hrk 5</strain>
    </source>
</reference>
<evidence type="ECO:0000256" key="9">
    <source>
        <dbReference type="HAMAP-Rule" id="MF_00628"/>
    </source>
</evidence>
<dbReference type="Gene3D" id="3.40.1490.10">
    <property type="entry name" value="Bit1"/>
    <property type="match status" value="1"/>
</dbReference>